<dbReference type="InterPro" id="IPR028544">
    <property type="entry name" value="CASC3"/>
</dbReference>
<dbReference type="PANTHER" id="PTHR13434:SF0">
    <property type="entry name" value="PROTEIN CASC3"/>
    <property type="match status" value="1"/>
</dbReference>
<gene>
    <name evidence="2" type="ORF">DGAL_LOCUS9993</name>
</gene>
<protein>
    <submittedName>
        <fullName evidence="2">Uncharacterized protein</fullName>
    </submittedName>
</protein>
<organism evidence="2 3">
    <name type="scientific">Daphnia galeata</name>
    <dbReference type="NCBI Taxonomy" id="27404"/>
    <lineage>
        <taxon>Eukaryota</taxon>
        <taxon>Metazoa</taxon>
        <taxon>Ecdysozoa</taxon>
        <taxon>Arthropoda</taxon>
        <taxon>Crustacea</taxon>
        <taxon>Branchiopoda</taxon>
        <taxon>Diplostraca</taxon>
        <taxon>Cladocera</taxon>
        <taxon>Anomopoda</taxon>
        <taxon>Daphniidae</taxon>
        <taxon>Daphnia</taxon>
    </lineage>
</organism>
<dbReference type="EMBL" id="CAKKLH010000235">
    <property type="protein sequence ID" value="CAH0106832.1"/>
    <property type="molecule type" value="Genomic_DNA"/>
</dbReference>
<sequence>MEYDKSLQGGKCNSHGSLKGLYPIKVDATATKDLPKARMILNQETLKVQAVAETSQVDAVQVPFQVPSVPLKPEWFEHDYRQVEDDYRLPEVKETVRNLESGTKTTRSSREATGRWEHDLCDSNQGYQGASRNQSTRRSTLHDVKEMPMKKSDTIDRWGHDLYDATEQTPKSDQEFLDQYGFERNQVSRERANQFGSSHEEGTKSAYSRPFRGRGGKPPPRYSQFKRDDISALNEDMKKVYL</sequence>
<feature type="region of interest" description="Disordered" evidence="1">
    <location>
        <begin position="190"/>
        <end position="229"/>
    </location>
</feature>
<name>A0A8J2WJI6_9CRUS</name>
<proteinExistence type="predicted"/>
<keyword evidence="3" id="KW-1185">Reference proteome</keyword>
<reference evidence="2" key="1">
    <citation type="submission" date="2021-11" db="EMBL/GenBank/DDBJ databases">
        <authorList>
            <person name="Schell T."/>
        </authorList>
    </citation>
    <scope>NUCLEOTIDE SEQUENCE</scope>
    <source>
        <strain evidence="2">M5</strain>
    </source>
</reference>
<feature type="compositionally biased region" description="Basic and acidic residues" evidence="1">
    <location>
        <begin position="190"/>
        <end position="203"/>
    </location>
</feature>
<accession>A0A8J2WJI6</accession>
<dbReference type="GO" id="GO:0035145">
    <property type="term" value="C:exon-exon junction complex"/>
    <property type="evidence" value="ECO:0007669"/>
    <property type="project" value="InterPro"/>
</dbReference>
<dbReference type="PANTHER" id="PTHR13434">
    <property type="entry name" value="PROTEIN CASC3"/>
    <property type="match status" value="1"/>
</dbReference>
<dbReference type="AlphaFoldDB" id="A0A8J2WJI6"/>
<evidence type="ECO:0000256" key="1">
    <source>
        <dbReference type="SAM" id="MobiDB-lite"/>
    </source>
</evidence>
<dbReference type="GO" id="GO:0003723">
    <property type="term" value="F:RNA binding"/>
    <property type="evidence" value="ECO:0007669"/>
    <property type="project" value="InterPro"/>
</dbReference>
<feature type="compositionally biased region" description="Polar residues" evidence="1">
    <location>
        <begin position="122"/>
        <end position="138"/>
    </location>
</feature>
<evidence type="ECO:0000313" key="2">
    <source>
        <dbReference type="EMBL" id="CAH0106832.1"/>
    </source>
</evidence>
<feature type="region of interest" description="Disordered" evidence="1">
    <location>
        <begin position="120"/>
        <end position="144"/>
    </location>
</feature>
<dbReference type="OrthoDB" id="657902at2759"/>
<evidence type="ECO:0000313" key="3">
    <source>
        <dbReference type="Proteomes" id="UP000789390"/>
    </source>
</evidence>
<comment type="caution">
    <text evidence="2">The sequence shown here is derived from an EMBL/GenBank/DDBJ whole genome shotgun (WGS) entry which is preliminary data.</text>
</comment>
<dbReference type="Proteomes" id="UP000789390">
    <property type="component" value="Unassembled WGS sequence"/>
</dbReference>
<dbReference type="GO" id="GO:0006397">
    <property type="term" value="P:mRNA processing"/>
    <property type="evidence" value="ECO:0007669"/>
    <property type="project" value="InterPro"/>
</dbReference>